<dbReference type="InterPro" id="IPR008792">
    <property type="entry name" value="PQQD"/>
</dbReference>
<accession>E3J638</accession>
<sequence>MLTLNRSVVSTDTDYGTALLDERSGRYWTLNPTAALALRVLLDGGDPPQAARALLDQYDVAPATARADVDKLVDDLQAAGLITGSVSGSGIEPPAGTTPPASGGSATGASAAGGQHRSGTRARHALRSALGRSSRPRTSDR</sequence>
<dbReference type="KEGG" id="fri:FraEuI1c_0243"/>
<feature type="region of interest" description="Disordered" evidence="1">
    <location>
        <begin position="84"/>
        <end position="141"/>
    </location>
</feature>
<proteinExistence type="predicted"/>
<dbReference type="EMBL" id="CP002299">
    <property type="protein sequence ID" value="ADP78329.1"/>
    <property type="molecule type" value="Genomic_DNA"/>
</dbReference>
<keyword evidence="3" id="KW-1185">Reference proteome</keyword>
<dbReference type="STRING" id="298654.FraEuI1c_0243"/>
<dbReference type="OrthoDB" id="5195143at2"/>
<dbReference type="RefSeq" id="WP_013421452.1">
    <property type="nucleotide sequence ID" value="NC_014666.1"/>
</dbReference>
<protein>
    <recommendedName>
        <fullName evidence="4">Lasso peptide biosynthesis PqqD family chaperone</fullName>
    </recommendedName>
</protein>
<dbReference type="InterPro" id="IPR041881">
    <property type="entry name" value="PqqD_sf"/>
</dbReference>
<name>E3J638_PSEI1</name>
<dbReference type="eggNOG" id="ENOG5033BC0">
    <property type="taxonomic scope" value="Bacteria"/>
</dbReference>
<reference evidence="2 3" key="1">
    <citation type="submission" date="2010-10" db="EMBL/GenBank/DDBJ databases">
        <title>Complete sequence of Frankia sp. EuI1c.</title>
        <authorList>
            <consortium name="US DOE Joint Genome Institute"/>
            <person name="Lucas S."/>
            <person name="Copeland A."/>
            <person name="Lapidus A."/>
            <person name="Cheng J.-F."/>
            <person name="Bruce D."/>
            <person name="Goodwin L."/>
            <person name="Pitluck S."/>
            <person name="Chertkov O."/>
            <person name="Detter J.C."/>
            <person name="Han C."/>
            <person name="Tapia R."/>
            <person name="Land M."/>
            <person name="Hauser L."/>
            <person name="Jeffries C."/>
            <person name="Kyrpides N."/>
            <person name="Ivanova N."/>
            <person name="Mikhailova N."/>
            <person name="Beauchemin N."/>
            <person name="Sen A."/>
            <person name="Sur S.A."/>
            <person name="Gtari M."/>
            <person name="Wall L."/>
            <person name="Tisa L."/>
            <person name="Woyke T."/>
        </authorList>
    </citation>
    <scope>NUCLEOTIDE SEQUENCE [LARGE SCALE GENOMIC DNA]</scope>
    <source>
        <strain evidence="3">DSM 45817 / CECT 9037 / EuI1c</strain>
    </source>
</reference>
<feature type="compositionally biased region" description="Low complexity" evidence="1">
    <location>
        <begin position="93"/>
        <end position="114"/>
    </location>
</feature>
<dbReference type="Pfam" id="PF05402">
    <property type="entry name" value="PqqD"/>
    <property type="match status" value="1"/>
</dbReference>
<dbReference type="AlphaFoldDB" id="E3J638"/>
<evidence type="ECO:0008006" key="4">
    <source>
        <dbReference type="Google" id="ProtNLM"/>
    </source>
</evidence>
<evidence type="ECO:0000313" key="3">
    <source>
        <dbReference type="Proteomes" id="UP000002484"/>
    </source>
</evidence>
<organism evidence="2 3">
    <name type="scientific">Pseudofrankia inefficax (strain DSM 45817 / CECT 9037 / DDB 130130 / EuI1c)</name>
    <name type="common">Frankia inefficax</name>
    <dbReference type="NCBI Taxonomy" id="298654"/>
    <lineage>
        <taxon>Bacteria</taxon>
        <taxon>Bacillati</taxon>
        <taxon>Actinomycetota</taxon>
        <taxon>Actinomycetes</taxon>
        <taxon>Frankiales</taxon>
        <taxon>Frankiaceae</taxon>
        <taxon>Pseudofrankia</taxon>
    </lineage>
</organism>
<evidence type="ECO:0000256" key="1">
    <source>
        <dbReference type="SAM" id="MobiDB-lite"/>
    </source>
</evidence>
<dbReference type="Gene3D" id="1.10.10.1150">
    <property type="entry name" value="Coenzyme PQQ synthesis protein D (PqqD)"/>
    <property type="match status" value="1"/>
</dbReference>
<dbReference type="InParanoid" id="E3J638"/>
<dbReference type="HOGENOM" id="CLU_1822517_0_0_11"/>
<dbReference type="NCBIfam" id="NF033530">
    <property type="entry name" value="lasso_PqqD_Strm"/>
    <property type="match status" value="1"/>
</dbReference>
<evidence type="ECO:0000313" key="2">
    <source>
        <dbReference type="EMBL" id="ADP78329.1"/>
    </source>
</evidence>
<gene>
    <name evidence="2" type="ordered locus">FraEuI1c_0243</name>
</gene>
<dbReference type="Proteomes" id="UP000002484">
    <property type="component" value="Chromosome"/>
</dbReference>